<accession>K2JDS3</accession>
<reference evidence="2 3" key="1">
    <citation type="submission" date="2012-09" db="EMBL/GenBank/DDBJ databases">
        <title>Celeribacter baekdonensis B30 Genome Sequencing.</title>
        <authorList>
            <person name="Wang W."/>
        </authorList>
    </citation>
    <scope>NUCLEOTIDE SEQUENCE [LARGE SCALE GENOMIC DNA]</scope>
    <source>
        <strain evidence="2 3">B30</strain>
    </source>
</reference>
<sequence length="69" mass="7517">MRHCPLRRGRPPLRLPSLACAVGALMSAKATHARKPGSAKATAEQVRGEYLPEPWRGPARFLQNPNESG</sequence>
<gene>
    <name evidence="2" type="ORF">B30_04277</name>
</gene>
<evidence type="ECO:0000313" key="2">
    <source>
        <dbReference type="EMBL" id="EKE73248.1"/>
    </source>
</evidence>
<feature type="region of interest" description="Disordered" evidence="1">
    <location>
        <begin position="29"/>
        <end position="69"/>
    </location>
</feature>
<evidence type="ECO:0000313" key="3">
    <source>
        <dbReference type="Proteomes" id="UP000006762"/>
    </source>
</evidence>
<protein>
    <submittedName>
        <fullName evidence="2">Uncharacterized protein</fullName>
    </submittedName>
</protein>
<evidence type="ECO:0000256" key="1">
    <source>
        <dbReference type="SAM" id="MobiDB-lite"/>
    </source>
</evidence>
<proteinExistence type="predicted"/>
<dbReference type="AlphaFoldDB" id="K2JDS3"/>
<comment type="caution">
    <text evidence="2">The sequence shown here is derived from an EMBL/GenBank/DDBJ whole genome shotgun (WGS) entry which is preliminary data.</text>
</comment>
<keyword evidence="3" id="KW-1185">Reference proteome</keyword>
<name>K2JDS3_9RHOB</name>
<dbReference type="STRING" id="1208323.B30_04277"/>
<dbReference type="EMBL" id="AMRK01000002">
    <property type="protein sequence ID" value="EKE73248.1"/>
    <property type="molecule type" value="Genomic_DNA"/>
</dbReference>
<organism evidence="2 3">
    <name type="scientific">Celeribacter baekdonensis B30</name>
    <dbReference type="NCBI Taxonomy" id="1208323"/>
    <lineage>
        <taxon>Bacteria</taxon>
        <taxon>Pseudomonadati</taxon>
        <taxon>Pseudomonadota</taxon>
        <taxon>Alphaproteobacteria</taxon>
        <taxon>Rhodobacterales</taxon>
        <taxon>Roseobacteraceae</taxon>
        <taxon>Celeribacter</taxon>
    </lineage>
</organism>
<dbReference type="Proteomes" id="UP000006762">
    <property type="component" value="Unassembled WGS sequence"/>
</dbReference>